<evidence type="ECO:0000313" key="3">
    <source>
        <dbReference type="Proteomes" id="UP001583177"/>
    </source>
</evidence>
<dbReference type="EMBL" id="JAWRVE010000054">
    <property type="protein sequence ID" value="KAL1866719.1"/>
    <property type="molecule type" value="Genomic_DNA"/>
</dbReference>
<organism evidence="2 3">
    <name type="scientific">Diaporthe australafricana</name>
    <dbReference type="NCBI Taxonomy" id="127596"/>
    <lineage>
        <taxon>Eukaryota</taxon>
        <taxon>Fungi</taxon>
        <taxon>Dikarya</taxon>
        <taxon>Ascomycota</taxon>
        <taxon>Pezizomycotina</taxon>
        <taxon>Sordariomycetes</taxon>
        <taxon>Sordariomycetidae</taxon>
        <taxon>Diaporthales</taxon>
        <taxon>Diaporthaceae</taxon>
        <taxon>Diaporthe</taxon>
    </lineage>
</organism>
<dbReference type="SUPFAM" id="SSF51004">
    <property type="entry name" value="C-terminal (heme d1) domain of cytochrome cd1-nitrite reductase"/>
    <property type="match status" value="1"/>
</dbReference>
<feature type="signal peptide" evidence="1">
    <location>
        <begin position="1"/>
        <end position="21"/>
    </location>
</feature>
<protein>
    <recommendedName>
        <fullName evidence="4">3-carboxymuconate cyclase</fullName>
    </recommendedName>
</protein>
<gene>
    <name evidence="2" type="ORF">Daus18300_006663</name>
</gene>
<comment type="caution">
    <text evidence="2">The sequence shown here is derived from an EMBL/GenBank/DDBJ whole genome shotgun (WGS) entry which is preliminary data.</text>
</comment>
<keyword evidence="1" id="KW-0732">Signal</keyword>
<dbReference type="InterPro" id="IPR011048">
    <property type="entry name" value="Haem_d1_sf"/>
</dbReference>
<reference evidence="2 3" key="1">
    <citation type="journal article" date="2024" name="IMA Fungus">
        <title>IMA Genome - F19 : A genome assembly and annotation guide to empower mycologists, including annotated draft genome sequences of Ceratocystis pirilliformis, Diaporthe australafricana, Fusarium ophioides, Paecilomyces lecythidis, and Sporothrix stenoceras.</title>
        <authorList>
            <person name="Aylward J."/>
            <person name="Wilson A.M."/>
            <person name="Visagie C.M."/>
            <person name="Spraker J."/>
            <person name="Barnes I."/>
            <person name="Buitendag C."/>
            <person name="Ceriani C."/>
            <person name="Del Mar Angel L."/>
            <person name="du Plessis D."/>
            <person name="Fuchs T."/>
            <person name="Gasser K."/>
            <person name="Kramer D."/>
            <person name="Li W."/>
            <person name="Munsamy K."/>
            <person name="Piso A."/>
            <person name="Price J.L."/>
            <person name="Sonnekus B."/>
            <person name="Thomas C."/>
            <person name="van der Nest A."/>
            <person name="van Dijk A."/>
            <person name="van Heerden A."/>
            <person name="van Vuuren N."/>
            <person name="Yilmaz N."/>
            <person name="Duong T.A."/>
            <person name="van der Merwe N.A."/>
            <person name="Wingfield M.J."/>
            <person name="Wingfield B.D."/>
        </authorList>
    </citation>
    <scope>NUCLEOTIDE SEQUENCE [LARGE SCALE GENOMIC DNA]</scope>
    <source>
        <strain evidence="2 3">CMW 18300</strain>
    </source>
</reference>
<evidence type="ECO:0008006" key="4">
    <source>
        <dbReference type="Google" id="ProtNLM"/>
    </source>
</evidence>
<evidence type="ECO:0000313" key="2">
    <source>
        <dbReference type="EMBL" id="KAL1866719.1"/>
    </source>
</evidence>
<dbReference type="Gene3D" id="2.130.10.10">
    <property type="entry name" value="YVTN repeat-like/Quinoprotein amine dehydrogenase"/>
    <property type="match status" value="1"/>
</dbReference>
<evidence type="ECO:0000256" key="1">
    <source>
        <dbReference type="SAM" id="SignalP"/>
    </source>
</evidence>
<dbReference type="InterPro" id="IPR015943">
    <property type="entry name" value="WD40/YVTN_repeat-like_dom_sf"/>
</dbReference>
<sequence>MYISTLAFLMVLAPSTIHVSARPSRSCGKPAGGAAKVANGKAIYMLSNQACNSVVAVPIAKDGSLDAAGASSTNTGGAGANGVDGSTNQPAAPDALFSQSALTVAGSNLFAVNAGSNTLSMFAINAQDPTKLTMVGQPVDVPGEFPVTVGASAKNNLACVGMTGATAGVSCASFDAAQGLGAMDALRPFQLGQTTPPVGPTNTVSQVFFSDDESMVFSTVKGDPTKNNTGFLASFPVTAAAQGQAACVGADAAQTSPNGTAVLFGSSPIAGSSNLFVTDASFGGAVLSMQQAAAGGSAQASGAAEVVGKGVVGNQKATCWVAISPATKTAFVTDVGVNHMVEMSLDDASIQGQVDLSANGDPGLIDLKAAGNMIYALSPGNGTTNAAVTVVGAQSKQQVQHLDMSSIGLDKNAQGMAVLA</sequence>
<feature type="chain" id="PRO_5046695867" description="3-carboxymuconate cyclase" evidence="1">
    <location>
        <begin position="22"/>
        <end position="420"/>
    </location>
</feature>
<dbReference type="Proteomes" id="UP001583177">
    <property type="component" value="Unassembled WGS sequence"/>
</dbReference>
<name>A0ABR3WTR9_9PEZI</name>
<keyword evidence="3" id="KW-1185">Reference proteome</keyword>
<proteinExistence type="predicted"/>
<accession>A0ABR3WTR9</accession>